<evidence type="ECO:0000256" key="1">
    <source>
        <dbReference type="SAM" id="Phobius"/>
    </source>
</evidence>
<dbReference type="AlphaFoldDB" id="A0A8B5Y7K8"/>
<accession>A0A8B5Y7K8</accession>
<evidence type="ECO:0000313" key="2">
    <source>
        <dbReference type="EMBL" id="TWL22398.1"/>
    </source>
</evidence>
<gene>
    <name evidence="2" type="ORF">CHCC16736_3867</name>
</gene>
<keyword evidence="1" id="KW-0812">Transmembrane</keyword>
<proteinExistence type="predicted"/>
<dbReference type="EMBL" id="NILC01000029">
    <property type="protein sequence ID" value="TWL22398.1"/>
    <property type="molecule type" value="Genomic_DNA"/>
</dbReference>
<dbReference type="Proteomes" id="UP000435910">
    <property type="component" value="Unassembled WGS sequence"/>
</dbReference>
<organism evidence="2 3">
    <name type="scientific">Bacillus licheniformis</name>
    <dbReference type="NCBI Taxonomy" id="1402"/>
    <lineage>
        <taxon>Bacteria</taxon>
        <taxon>Bacillati</taxon>
        <taxon>Bacillota</taxon>
        <taxon>Bacilli</taxon>
        <taxon>Bacillales</taxon>
        <taxon>Bacillaceae</taxon>
        <taxon>Bacillus</taxon>
    </lineage>
</organism>
<keyword evidence="1" id="KW-0472">Membrane</keyword>
<comment type="caution">
    <text evidence="2">The sequence shown here is derived from an EMBL/GenBank/DDBJ whole genome shotgun (WGS) entry which is preliminary data.</text>
</comment>
<sequence>MGILHVWLFHWELLATETGFFIWGCSILMGLILYLSGRKNAVTRRFLPQL</sequence>
<keyword evidence="1" id="KW-1133">Transmembrane helix</keyword>
<name>A0A8B5Y7K8_BACLI</name>
<evidence type="ECO:0000313" key="3">
    <source>
        <dbReference type="Proteomes" id="UP000435910"/>
    </source>
</evidence>
<feature type="transmembrane region" description="Helical" evidence="1">
    <location>
        <begin position="20"/>
        <end position="37"/>
    </location>
</feature>
<protein>
    <submittedName>
        <fullName evidence="2">Uncharacterized protein</fullName>
    </submittedName>
</protein>
<reference evidence="2 3" key="1">
    <citation type="submission" date="2019-06" db="EMBL/GenBank/DDBJ databases">
        <title>Genome sequence analysis of &gt;100 Bacillus licheniformis strains suggests intrinsic resistance to this species.</title>
        <authorList>
            <person name="Wels M."/>
            <person name="Siezen R.J."/>
            <person name="Johansen E."/>
            <person name="Stuer-Lauridsen B."/>
            <person name="Bjerre K."/>
            <person name="Nielsen B.K.K."/>
        </authorList>
    </citation>
    <scope>NUCLEOTIDE SEQUENCE [LARGE SCALE GENOMIC DNA]</scope>
    <source>
        <strain evidence="2 3">BAC-16736</strain>
    </source>
</reference>